<protein>
    <submittedName>
        <fullName evidence="3">Leucine-rich_repeat domain-containing protein</fullName>
    </submittedName>
</protein>
<gene>
    <name evidence="3" type="ORF">HINF_LOCUS347</name>
</gene>
<proteinExistence type="predicted"/>
<evidence type="ECO:0000256" key="1">
    <source>
        <dbReference type="ARBA" id="ARBA00022614"/>
    </source>
</evidence>
<comment type="caution">
    <text evidence="3">The sequence shown here is derived from an EMBL/GenBank/DDBJ whole genome shotgun (WGS) entry which is preliminary data.</text>
</comment>
<keyword evidence="4" id="KW-1185">Reference proteome</keyword>
<dbReference type="PROSITE" id="PS51450">
    <property type="entry name" value="LRR"/>
    <property type="match status" value="1"/>
</dbReference>
<evidence type="ECO:0000313" key="3">
    <source>
        <dbReference type="EMBL" id="CAL5970407.1"/>
    </source>
</evidence>
<keyword evidence="2" id="KW-0677">Repeat</keyword>
<dbReference type="Gene3D" id="3.80.10.10">
    <property type="entry name" value="Ribonuclease Inhibitor"/>
    <property type="match status" value="1"/>
</dbReference>
<accession>A0ABP1GE51</accession>
<dbReference type="InterPro" id="IPR032675">
    <property type="entry name" value="LRR_dom_sf"/>
</dbReference>
<organism evidence="3 4">
    <name type="scientific">Hexamita inflata</name>
    <dbReference type="NCBI Taxonomy" id="28002"/>
    <lineage>
        <taxon>Eukaryota</taxon>
        <taxon>Metamonada</taxon>
        <taxon>Diplomonadida</taxon>
        <taxon>Hexamitidae</taxon>
        <taxon>Hexamitinae</taxon>
        <taxon>Hexamita</taxon>
    </lineage>
</organism>
<reference evidence="3 4" key="1">
    <citation type="submission" date="2024-07" db="EMBL/GenBank/DDBJ databases">
        <authorList>
            <person name="Akdeniz Z."/>
        </authorList>
    </citation>
    <scope>NUCLEOTIDE SEQUENCE [LARGE SCALE GENOMIC DNA]</scope>
</reference>
<evidence type="ECO:0000256" key="2">
    <source>
        <dbReference type="ARBA" id="ARBA00022737"/>
    </source>
</evidence>
<dbReference type="EMBL" id="CAXDID020000001">
    <property type="protein sequence ID" value="CAL5970407.1"/>
    <property type="molecule type" value="Genomic_DNA"/>
</dbReference>
<name>A0ABP1GE51_9EUKA</name>
<dbReference type="PANTHER" id="PTHR46652:SF3">
    <property type="entry name" value="LEUCINE-RICH REPEAT-CONTAINING PROTEIN 9"/>
    <property type="match status" value="1"/>
</dbReference>
<dbReference type="InterPro" id="IPR001611">
    <property type="entry name" value="Leu-rich_rpt"/>
</dbReference>
<evidence type="ECO:0000313" key="4">
    <source>
        <dbReference type="Proteomes" id="UP001642409"/>
    </source>
</evidence>
<dbReference type="Proteomes" id="UP001642409">
    <property type="component" value="Unassembled WGS sequence"/>
</dbReference>
<keyword evidence="1" id="KW-0433">Leucine-rich repeat</keyword>
<dbReference type="InterPro" id="IPR050836">
    <property type="entry name" value="SDS22/Internalin_LRR"/>
</dbReference>
<dbReference type="SUPFAM" id="SSF52058">
    <property type="entry name" value="L domain-like"/>
    <property type="match status" value="1"/>
</dbReference>
<dbReference type="PANTHER" id="PTHR46652">
    <property type="entry name" value="LEUCINE-RICH REPEAT AND IQ DOMAIN-CONTAINING PROTEIN 1-RELATED"/>
    <property type="match status" value="1"/>
</dbReference>
<sequence>MIEKYQSKIEDGKLTIHKNPDLKGLNFINTLKINQLVLYDCQNIVPQLESQTIKELKIMDCDIQSVKDFQLENLEILEVYNNFGKLESKTLTQDSFSTLSKMIGLTELVLMQCNLRSTEALSQLINLENLYLNGNEEIDIKSLQYQTKLTKLSLEQCKLVNIDALRPLINLEELCLNGNDIDITTVQYLTKLTLLSLVYCNLVNIDVLRPLKKLKELDITDNNIVYLRPLLELKQLFQLDTSYNKIIDTESIQLHPNFDNFLLDDQDEPTQEQLEVANMMRDINNQISSLKQICIESSRIKEINKVFRKKITQQLQVSYNSHEQFVARSAILFQKINVFDGYQ</sequence>